<dbReference type="FunFam" id="1.10.287.130:FF:000001">
    <property type="entry name" value="Two-component sensor histidine kinase"/>
    <property type="match status" value="1"/>
</dbReference>
<dbReference type="InterPro" id="IPR050351">
    <property type="entry name" value="BphY/WalK/GraS-like"/>
</dbReference>
<dbReference type="GO" id="GO:0016036">
    <property type="term" value="P:cellular response to phosphate starvation"/>
    <property type="evidence" value="ECO:0007669"/>
    <property type="project" value="TreeGrafter"/>
</dbReference>
<dbReference type="FunFam" id="3.30.565.10:FF:000006">
    <property type="entry name" value="Sensor histidine kinase WalK"/>
    <property type="match status" value="1"/>
</dbReference>
<dbReference type="PRINTS" id="PR00344">
    <property type="entry name" value="BCTRLSENSOR"/>
</dbReference>
<evidence type="ECO:0000256" key="2">
    <source>
        <dbReference type="ARBA" id="ARBA00012438"/>
    </source>
</evidence>
<keyword evidence="10" id="KW-1185">Reference proteome</keyword>
<protein>
    <recommendedName>
        <fullName evidence="2">histidine kinase</fullName>
        <ecNumber evidence="2">2.7.13.3</ecNumber>
    </recommendedName>
</protein>
<dbReference type="InterPro" id="IPR003594">
    <property type="entry name" value="HATPase_dom"/>
</dbReference>
<evidence type="ECO:0000313" key="9">
    <source>
        <dbReference type="EMBL" id="PWG01431.1"/>
    </source>
</evidence>
<dbReference type="GO" id="GO:0004721">
    <property type="term" value="F:phosphoprotein phosphatase activity"/>
    <property type="evidence" value="ECO:0007669"/>
    <property type="project" value="TreeGrafter"/>
</dbReference>
<accession>A0A2U2IZH3</accession>
<dbReference type="PROSITE" id="PS50109">
    <property type="entry name" value="HIS_KIN"/>
    <property type="match status" value="1"/>
</dbReference>
<proteinExistence type="predicted"/>
<feature type="domain" description="Histidine kinase" evidence="8">
    <location>
        <begin position="181"/>
        <end position="401"/>
    </location>
</feature>
<keyword evidence="5" id="KW-0418">Kinase</keyword>
<keyword evidence="3" id="KW-0597">Phosphoprotein</keyword>
<evidence type="ECO:0000256" key="4">
    <source>
        <dbReference type="ARBA" id="ARBA00022679"/>
    </source>
</evidence>
<dbReference type="Pfam" id="PF00512">
    <property type="entry name" value="HisKA"/>
    <property type="match status" value="1"/>
</dbReference>
<keyword evidence="6" id="KW-0902">Two-component regulatory system</keyword>
<evidence type="ECO:0000256" key="1">
    <source>
        <dbReference type="ARBA" id="ARBA00000085"/>
    </source>
</evidence>
<dbReference type="InterPro" id="IPR003661">
    <property type="entry name" value="HisK_dim/P_dom"/>
</dbReference>
<evidence type="ECO:0000313" key="10">
    <source>
        <dbReference type="Proteomes" id="UP000245916"/>
    </source>
</evidence>
<dbReference type="Pfam" id="PF02518">
    <property type="entry name" value="HATPase_c"/>
    <property type="match status" value="1"/>
</dbReference>
<dbReference type="Proteomes" id="UP000245916">
    <property type="component" value="Unassembled WGS sequence"/>
</dbReference>
<evidence type="ECO:0000256" key="7">
    <source>
        <dbReference type="ARBA" id="ARBA00023136"/>
    </source>
</evidence>
<dbReference type="EMBL" id="QFFF01000002">
    <property type="protein sequence ID" value="PWG01431.1"/>
    <property type="molecule type" value="Genomic_DNA"/>
</dbReference>
<reference evidence="9 10" key="1">
    <citation type="submission" date="2018-05" db="EMBL/GenBank/DDBJ databases">
        <title>Genome of Sphingosinicella humi QZX222.</title>
        <authorList>
            <person name="Qiao Z."/>
            <person name="Wang G."/>
        </authorList>
    </citation>
    <scope>NUCLEOTIDE SEQUENCE [LARGE SCALE GENOMIC DNA]</scope>
    <source>
        <strain evidence="9 10">QZX222</strain>
    </source>
</reference>
<evidence type="ECO:0000256" key="6">
    <source>
        <dbReference type="ARBA" id="ARBA00023012"/>
    </source>
</evidence>
<dbReference type="CDD" id="cd00082">
    <property type="entry name" value="HisKA"/>
    <property type="match status" value="1"/>
</dbReference>
<dbReference type="OrthoDB" id="9797304at2"/>
<comment type="catalytic activity">
    <reaction evidence="1">
        <text>ATP + protein L-histidine = ADP + protein N-phospho-L-histidine.</text>
        <dbReference type="EC" id="2.7.13.3"/>
    </reaction>
</comment>
<dbReference type="InterPro" id="IPR000014">
    <property type="entry name" value="PAS"/>
</dbReference>
<dbReference type="SMART" id="SM00388">
    <property type="entry name" value="HisKA"/>
    <property type="match status" value="1"/>
</dbReference>
<dbReference type="GO" id="GO:0005886">
    <property type="term" value="C:plasma membrane"/>
    <property type="evidence" value="ECO:0007669"/>
    <property type="project" value="TreeGrafter"/>
</dbReference>
<dbReference type="PANTHER" id="PTHR45453:SF1">
    <property type="entry name" value="PHOSPHATE REGULON SENSOR PROTEIN PHOR"/>
    <property type="match status" value="1"/>
</dbReference>
<dbReference type="InterPro" id="IPR005467">
    <property type="entry name" value="His_kinase_dom"/>
</dbReference>
<dbReference type="SUPFAM" id="SSF47384">
    <property type="entry name" value="Homodimeric domain of signal transducing histidine kinase"/>
    <property type="match status" value="1"/>
</dbReference>
<name>A0A2U2IZH3_9SPHN</name>
<dbReference type="PANTHER" id="PTHR45453">
    <property type="entry name" value="PHOSPHATE REGULON SENSOR PROTEIN PHOR"/>
    <property type="match status" value="1"/>
</dbReference>
<dbReference type="Pfam" id="PF13188">
    <property type="entry name" value="PAS_8"/>
    <property type="match status" value="1"/>
</dbReference>
<dbReference type="Gene3D" id="3.30.565.10">
    <property type="entry name" value="Histidine kinase-like ATPase, C-terminal domain"/>
    <property type="match status" value="1"/>
</dbReference>
<dbReference type="AlphaFoldDB" id="A0A2U2IZH3"/>
<keyword evidence="4" id="KW-0808">Transferase</keyword>
<evidence type="ECO:0000256" key="3">
    <source>
        <dbReference type="ARBA" id="ARBA00022553"/>
    </source>
</evidence>
<sequence>MNRLLRILAAATAAGLGLLFATSSGAPFLAAMVAVLAGIIALGLLAAPGGAAPVEEEPAAEGPVQSFLPSTAEVADAVEDPVMIVRDRRVIFANRAAKAVLGDHIVGVDVRLAIRHPAAAERLIGGNGDEVSRTELVGLGDRDRRWEMVLSPLPDGDRLVRLQDRSDAHASEQMRVDFVANASHELRTPLATLIGFAETLQDDEAAGDKATLQRFLKIMEDEARRMQQLVDDLISLSRIEAERFSVPREPVPLLPLVEEVRNSCDRLAEEKNSRIVVEQTNGEPVVPGDRAQLQQLIQNLVVNALKYGKPGADVTVRFEPAGPEMIRMTVIDRGDGIAPEHLPRLTERFYRVDPGRSRSMGGTGLGLAIVKHITQRHRGRLDISSKPGEGSRFAVYLPALSSKSHATVTEVTRSSPRNVPEAD</sequence>
<dbReference type="InterPro" id="IPR036890">
    <property type="entry name" value="HATPase_C_sf"/>
</dbReference>
<dbReference type="GO" id="GO:0000155">
    <property type="term" value="F:phosphorelay sensor kinase activity"/>
    <property type="evidence" value="ECO:0007669"/>
    <property type="project" value="InterPro"/>
</dbReference>
<comment type="caution">
    <text evidence="9">The sequence shown here is derived from an EMBL/GenBank/DDBJ whole genome shotgun (WGS) entry which is preliminary data.</text>
</comment>
<dbReference type="SUPFAM" id="SSF55874">
    <property type="entry name" value="ATPase domain of HSP90 chaperone/DNA topoisomerase II/histidine kinase"/>
    <property type="match status" value="1"/>
</dbReference>
<dbReference type="Gene3D" id="1.10.287.130">
    <property type="match status" value="1"/>
</dbReference>
<organism evidence="9 10">
    <name type="scientific">Allosphingosinicella humi</name>
    <dbReference type="NCBI Taxonomy" id="2068657"/>
    <lineage>
        <taxon>Bacteria</taxon>
        <taxon>Pseudomonadati</taxon>
        <taxon>Pseudomonadota</taxon>
        <taxon>Alphaproteobacteria</taxon>
        <taxon>Sphingomonadales</taxon>
        <taxon>Sphingomonadaceae</taxon>
        <taxon>Allosphingosinicella</taxon>
    </lineage>
</organism>
<gene>
    <name evidence="9" type="ORF">DF286_14795</name>
</gene>
<dbReference type="SMART" id="SM00387">
    <property type="entry name" value="HATPase_c"/>
    <property type="match status" value="1"/>
</dbReference>
<dbReference type="InterPro" id="IPR036097">
    <property type="entry name" value="HisK_dim/P_sf"/>
</dbReference>
<evidence type="ECO:0000256" key="5">
    <source>
        <dbReference type="ARBA" id="ARBA00022777"/>
    </source>
</evidence>
<keyword evidence="7" id="KW-0472">Membrane</keyword>
<dbReference type="EC" id="2.7.13.3" evidence="2"/>
<dbReference type="InterPro" id="IPR004358">
    <property type="entry name" value="Sig_transdc_His_kin-like_C"/>
</dbReference>
<evidence type="ECO:0000259" key="8">
    <source>
        <dbReference type="PROSITE" id="PS50109"/>
    </source>
</evidence>